<dbReference type="AlphaFoldDB" id="A0A174FDJ5"/>
<gene>
    <name evidence="1" type="ORF">ERS852411_01621</name>
</gene>
<organism evidence="1 2">
    <name type="scientific">Flavonifractor plautii</name>
    <name type="common">Fusobacterium plautii</name>
    <dbReference type="NCBI Taxonomy" id="292800"/>
    <lineage>
        <taxon>Bacteria</taxon>
        <taxon>Bacillati</taxon>
        <taxon>Bacillota</taxon>
        <taxon>Clostridia</taxon>
        <taxon>Eubacteriales</taxon>
        <taxon>Oscillospiraceae</taxon>
        <taxon>Flavonifractor</taxon>
    </lineage>
</organism>
<sequence>MELFPFSSTQTTAMPVDTPSTVLIARVSTLACCRFRTSSPPRGSSPTALRNAVSPPRRPQAYAWLAPFPPQVFRKERHRMVSPNSGACRTPITKSTFALPTTKIFFNENTPTSS</sequence>
<evidence type="ECO:0000313" key="2">
    <source>
        <dbReference type="Proteomes" id="UP000095746"/>
    </source>
</evidence>
<accession>A0A174FDJ5</accession>
<reference evidence="1 2" key="1">
    <citation type="submission" date="2015-09" db="EMBL/GenBank/DDBJ databases">
        <authorList>
            <consortium name="Pathogen Informatics"/>
        </authorList>
    </citation>
    <scope>NUCLEOTIDE SEQUENCE [LARGE SCALE GENOMIC DNA]</scope>
    <source>
        <strain evidence="1 2">2789STDY5608854</strain>
    </source>
</reference>
<dbReference type="Proteomes" id="UP000095746">
    <property type="component" value="Unassembled WGS sequence"/>
</dbReference>
<dbReference type="EMBL" id="CYZT01000100">
    <property type="protein sequence ID" value="CUO48392.1"/>
    <property type="molecule type" value="Genomic_DNA"/>
</dbReference>
<name>A0A174FDJ5_FLAPL</name>
<protein>
    <submittedName>
        <fullName evidence="1">Uncharacterized protein</fullName>
    </submittedName>
</protein>
<evidence type="ECO:0000313" key="1">
    <source>
        <dbReference type="EMBL" id="CUO48392.1"/>
    </source>
</evidence>
<proteinExistence type="predicted"/>